<evidence type="ECO:0000313" key="2">
    <source>
        <dbReference type="Proteomes" id="UP000002410"/>
    </source>
</evidence>
<name>A7GI53_CLOBL</name>
<dbReference type="AlphaFoldDB" id="A7GI53"/>
<dbReference type="RefSeq" id="WP_012100879.1">
    <property type="nucleotide sequence ID" value="NC_009699.1"/>
</dbReference>
<dbReference type="InterPro" id="IPR024524">
    <property type="entry name" value="DUF3800"/>
</dbReference>
<accession>A7GI53</accession>
<protein>
    <recommendedName>
        <fullName evidence="3">DUF3800 domain-containing protein</fullName>
    </recommendedName>
</protein>
<sequence length="245" mass="29235">MSYTLFIDESGNISKNNGERYFCIGGYLIEKGNKNHAYKMKKIVSNVQKNREKYFNINARKNNKNEVKFSNLNVDGKNYVYENFQKLKGTYVSIVVDKFNCTRLTNHKYNDYYNYLVYLLVKYVFDIRKYAKGYDFKELKIIYDNRSMKIEANNNLQVYLLKKLKIERKHNKFNCNFNIKEADSKVNYGVMISDFIAGLCWARYNYGIQKYGNSIEIDYLSKFPYKDFAKEIHCKEIEKKVLTHL</sequence>
<dbReference type="Pfam" id="PF12686">
    <property type="entry name" value="DUF3800"/>
    <property type="match status" value="1"/>
</dbReference>
<dbReference type="Proteomes" id="UP000002410">
    <property type="component" value="Chromosome"/>
</dbReference>
<reference evidence="2" key="1">
    <citation type="submission" date="2007-06" db="EMBL/GenBank/DDBJ databases">
        <authorList>
            <person name="Brinkac L.M."/>
            <person name="Daugherty S."/>
            <person name="Dodson R.J."/>
            <person name="Madupu R."/>
            <person name="Brown J.L."/>
            <person name="Bruce D."/>
            <person name="Detter C."/>
            <person name="Munk C."/>
            <person name="Smith L.A."/>
            <person name="Smith T.J."/>
            <person name="White O."/>
            <person name="Brettin T.S."/>
        </authorList>
    </citation>
    <scope>NUCLEOTIDE SEQUENCE [LARGE SCALE GENOMIC DNA]</scope>
    <source>
        <strain evidence="2">Langeland / NCTC 10281 / Type F</strain>
    </source>
</reference>
<organism evidence="1 2">
    <name type="scientific">Clostridium botulinum (strain Langeland / NCTC 10281 / Type F)</name>
    <dbReference type="NCBI Taxonomy" id="441772"/>
    <lineage>
        <taxon>Bacteria</taxon>
        <taxon>Bacillati</taxon>
        <taxon>Bacillota</taxon>
        <taxon>Clostridia</taxon>
        <taxon>Eubacteriales</taxon>
        <taxon>Clostridiaceae</taxon>
        <taxon>Clostridium</taxon>
    </lineage>
</organism>
<gene>
    <name evidence="1" type="ordered locus">CLI_3251</name>
</gene>
<dbReference type="EMBL" id="CP000728">
    <property type="protein sequence ID" value="ABS42775.1"/>
    <property type="molecule type" value="Genomic_DNA"/>
</dbReference>
<dbReference type="KEGG" id="cbf:CLI_3251"/>
<evidence type="ECO:0000313" key="1">
    <source>
        <dbReference type="EMBL" id="ABS42775.1"/>
    </source>
</evidence>
<proteinExistence type="predicted"/>
<dbReference type="HOGENOM" id="CLU_104060_1_0_9"/>
<evidence type="ECO:0008006" key="3">
    <source>
        <dbReference type="Google" id="ProtNLM"/>
    </source>
</evidence>